<keyword evidence="8" id="KW-1185">Reference proteome</keyword>
<keyword evidence="3 5" id="KW-0238">DNA-binding</keyword>
<dbReference type="SUPFAM" id="SSF46689">
    <property type="entry name" value="Homeodomain-like"/>
    <property type="match status" value="1"/>
</dbReference>
<organism evidence="7 8">
    <name type="scientific">Actinomadura fulvescens</name>
    <dbReference type="NCBI Taxonomy" id="46160"/>
    <lineage>
        <taxon>Bacteria</taxon>
        <taxon>Bacillati</taxon>
        <taxon>Actinomycetota</taxon>
        <taxon>Actinomycetes</taxon>
        <taxon>Streptosporangiales</taxon>
        <taxon>Thermomonosporaceae</taxon>
        <taxon>Actinomadura</taxon>
    </lineage>
</organism>
<evidence type="ECO:0000256" key="4">
    <source>
        <dbReference type="ARBA" id="ARBA00023163"/>
    </source>
</evidence>
<keyword evidence="2" id="KW-0805">Transcription regulation</keyword>
<dbReference type="Gene3D" id="1.10.357.10">
    <property type="entry name" value="Tetracycline Repressor, domain 2"/>
    <property type="match status" value="1"/>
</dbReference>
<dbReference type="Pfam" id="PF00440">
    <property type="entry name" value="TetR_N"/>
    <property type="match status" value="1"/>
</dbReference>
<keyword evidence="4" id="KW-0804">Transcription</keyword>
<comment type="caution">
    <text evidence="7">The sequence shown here is derived from an EMBL/GenBank/DDBJ whole genome shotgun (WGS) entry which is preliminary data.</text>
</comment>
<evidence type="ECO:0000313" key="7">
    <source>
        <dbReference type="EMBL" id="GAA2575903.1"/>
    </source>
</evidence>
<dbReference type="InterPro" id="IPR039538">
    <property type="entry name" value="BetI_C"/>
</dbReference>
<evidence type="ECO:0000256" key="5">
    <source>
        <dbReference type="PROSITE-ProRule" id="PRU00335"/>
    </source>
</evidence>
<protein>
    <submittedName>
        <fullName evidence="7">TetR/AcrR family transcriptional regulator</fullName>
    </submittedName>
</protein>
<dbReference type="SUPFAM" id="SSF48498">
    <property type="entry name" value="Tetracyclin repressor-like, C-terminal domain"/>
    <property type="match status" value="1"/>
</dbReference>
<dbReference type="InterPro" id="IPR036271">
    <property type="entry name" value="Tet_transcr_reg_TetR-rel_C_sf"/>
</dbReference>
<dbReference type="EMBL" id="BAAATD010000001">
    <property type="protein sequence ID" value="GAA2575903.1"/>
    <property type="molecule type" value="Genomic_DNA"/>
</dbReference>
<sequence length="215" mass="23739">MENEYSFYISGMPRVSEEHLERRRAQILDAARSCFIRKGFHETSMQDIFAESGLSAGAVYRYFKSKTEIIEALAAGTIGGLAGYVASVLKEDPVPALDDAVGRLTEQIVTMAGPGENLRLAPQAWALAMYDEQFGTYVRGRMTEVRTLWIMYVERLRDAGRVPADTDCTAAGKALFSLLPGFVIQYLLVGDLTPEDFRRGLRALASSTTLTPEPT</sequence>
<dbReference type="PRINTS" id="PR00455">
    <property type="entry name" value="HTHTETR"/>
</dbReference>
<reference evidence="7 8" key="1">
    <citation type="journal article" date="2019" name="Int. J. Syst. Evol. Microbiol.">
        <title>The Global Catalogue of Microorganisms (GCM) 10K type strain sequencing project: providing services to taxonomists for standard genome sequencing and annotation.</title>
        <authorList>
            <consortium name="The Broad Institute Genomics Platform"/>
            <consortium name="The Broad Institute Genome Sequencing Center for Infectious Disease"/>
            <person name="Wu L."/>
            <person name="Ma J."/>
        </authorList>
    </citation>
    <scope>NUCLEOTIDE SEQUENCE [LARGE SCALE GENOMIC DNA]</scope>
    <source>
        <strain evidence="7 8">JCM 6833</strain>
    </source>
</reference>
<dbReference type="PROSITE" id="PS50977">
    <property type="entry name" value="HTH_TETR_2"/>
    <property type="match status" value="1"/>
</dbReference>
<dbReference type="InterPro" id="IPR023772">
    <property type="entry name" value="DNA-bd_HTH_TetR-type_CS"/>
</dbReference>
<dbReference type="InterPro" id="IPR001647">
    <property type="entry name" value="HTH_TetR"/>
</dbReference>
<dbReference type="Proteomes" id="UP001501509">
    <property type="component" value="Unassembled WGS sequence"/>
</dbReference>
<dbReference type="InterPro" id="IPR009057">
    <property type="entry name" value="Homeodomain-like_sf"/>
</dbReference>
<evidence type="ECO:0000256" key="1">
    <source>
        <dbReference type="ARBA" id="ARBA00022491"/>
    </source>
</evidence>
<gene>
    <name evidence="7" type="ORF">GCM10010411_05300</name>
</gene>
<accession>A0ABN3PCQ4</accession>
<name>A0ABN3PCQ4_9ACTN</name>
<evidence type="ECO:0000256" key="2">
    <source>
        <dbReference type="ARBA" id="ARBA00023015"/>
    </source>
</evidence>
<dbReference type="InterPro" id="IPR050109">
    <property type="entry name" value="HTH-type_TetR-like_transc_reg"/>
</dbReference>
<dbReference type="PROSITE" id="PS01081">
    <property type="entry name" value="HTH_TETR_1"/>
    <property type="match status" value="1"/>
</dbReference>
<dbReference type="PANTHER" id="PTHR30055:SF229">
    <property type="entry name" value="HTH-TYPE TRANSCRIPTIONAL REPRESSOR RV1474C"/>
    <property type="match status" value="1"/>
</dbReference>
<evidence type="ECO:0000259" key="6">
    <source>
        <dbReference type="PROSITE" id="PS50977"/>
    </source>
</evidence>
<feature type="domain" description="HTH tetR-type" evidence="6">
    <location>
        <begin position="21"/>
        <end position="81"/>
    </location>
</feature>
<dbReference type="PANTHER" id="PTHR30055">
    <property type="entry name" value="HTH-TYPE TRANSCRIPTIONAL REGULATOR RUTR"/>
    <property type="match status" value="1"/>
</dbReference>
<dbReference type="Pfam" id="PF13977">
    <property type="entry name" value="TetR_C_6"/>
    <property type="match status" value="1"/>
</dbReference>
<proteinExistence type="predicted"/>
<evidence type="ECO:0000313" key="8">
    <source>
        <dbReference type="Proteomes" id="UP001501509"/>
    </source>
</evidence>
<keyword evidence="1" id="KW-0678">Repressor</keyword>
<evidence type="ECO:0000256" key="3">
    <source>
        <dbReference type="ARBA" id="ARBA00023125"/>
    </source>
</evidence>
<feature type="DNA-binding region" description="H-T-H motif" evidence="5">
    <location>
        <begin position="44"/>
        <end position="63"/>
    </location>
</feature>